<dbReference type="SMART" id="SM00327">
    <property type="entry name" value="VWA"/>
    <property type="match status" value="1"/>
</dbReference>
<protein>
    <recommendedName>
        <fullName evidence="3">VWFA domain-containing protein</fullName>
    </recommendedName>
</protein>
<dbReference type="Pfam" id="PF13519">
    <property type="entry name" value="VWA_2"/>
    <property type="match status" value="1"/>
</dbReference>
<dbReference type="SUPFAM" id="SSF53300">
    <property type="entry name" value="vWA-like"/>
    <property type="match status" value="1"/>
</dbReference>
<keyword evidence="2" id="KW-1133">Transmembrane helix</keyword>
<dbReference type="InterPro" id="IPR036465">
    <property type="entry name" value="vWFA_dom_sf"/>
</dbReference>
<dbReference type="PANTHER" id="PTHR22588:SF3">
    <property type="entry name" value="VWFA DOMAIN-CONTAINING PROTEIN"/>
    <property type="match status" value="1"/>
</dbReference>
<feature type="transmembrane region" description="Helical" evidence="2">
    <location>
        <begin position="21"/>
        <end position="40"/>
    </location>
</feature>
<keyword evidence="2" id="KW-0812">Transmembrane</keyword>
<feature type="domain" description="VWFA" evidence="3">
    <location>
        <begin position="575"/>
        <end position="769"/>
    </location>
</feature>
<dbReference type="CDD" id="cd00198">
    <property type="entry name" value="vWFA"/>
    <property type="match status" value="1"/>
</dbReference>
<feature type="region of interest" description="Disordered" evidence="1">
    <location>
        <begin position="141"/>
        <end position="165"/>
    </location>
</feature>
<dbReference type="InterPro" id="IPR002035">
    <property type="entry name" value="VWF_A"/>
</dbReference>
<dbReference type="InterPro" id="IPR052229">
    <property type="entry name" value="Collagen-VI/PIF"/>
</dbReference>
<comment type="caution">
    <text evidence="4">The sequence shown here is derived from an EMBL/GenBank/DDBJ whole genome shotgun (WGS) entry which is preliminary data.</text>
</comment>
<dbReference type="PROSITE" id="PS50234">
    <property type="entry name" value="VWFA"/>
    <property type="match status" value="1"/>
</dbReference>
<name>A0ABR1D4J1_NECAM</name>
<evidence type="ECO:0000313" key="4">
    <source>
        <dbReference type="EMBL" id="KAK6744991.1"/>
    </source>
</evidence>
<gene>
    <name evidence="4" type="primary">Necator_chrIII.g12368</name>
    <name evidence="4" type="ORF">RB195_011602</name>
</gene>
<proteinExistence type="predicted"/>
<evidence type="ECO:0000256" key="2">
    <source>
        <dbReference type="SAM" id="Phobius"/>
    </source>
</evidence>
<evidence type="ECO:0000256" key="1">
    <source>
        <dbReference type="SAM" id="MobiDB-lite"/>
    </source>
</evidence>
<sequence>MVVRWLTRKNIEPNYEQIRPLEIIIVFLYSLLPINAVGTFESLCAYPFFYGNGTLKGTKCDVEYYMDTSDDVKAYDMCATLSPFEVAYYKFGYPTLCTYVKTHFCEDNELTLFDKCIVVKGFADYGSSGCGDRYKMHNIEHREEQKSPPHVKSVSLSSLTRPEPTYLPPRNFIERLGWQSSEQPFGRAGTAIPLNDCATPPEPGVQWIPSRLGWSGDIIINLPGLHYQIFDVAPVASGAWELVSVNQETLFYNCEMRKILKPMGRLQVSSLMSFWEDVAFSWSEQVELIYWRLLADDAGYKDLISHSWDSGKRTIGISTEQMKVALRIQGDSFGSYLRGSAFYEHMSKKLPHLCSRPARASEATILEISNMFETLGFQGGIAKDRNGHARPFLFFPSMMPVKGGKFDPQFDELHETCQLPAGLYRASVGRIPSFSSDPSSDCSLDKDYKANRKRWTYYGPKNSTAMSDDKYWNDKYPANTCADLPRTTVGLLNHYVDIPAFVRRPIICTYGNPPDLPPLRPDDQCNSAAHFDHNKQRCVCNDPSADGRIKDPEKYGKFPEGVVCIDCTSTTITRSIMFVLDNTGSVGHDGWAQQKNFMRKVAESIKNVRMGLVIIAGDPNIEIEIDYYKKNEEKVWNFIKHKRWGNRWTGIGPALRLARLSLEREKTDERIIVIISDGDGDNCPWDDYHEKCPRHVQENLQKYSQAKEAALIHTAGIRVIYTVVGDLYKTSTGAAERVHIIAGGSQNIVPVASFTSFDTSVLDNVIKVICTPLS</sequence>
<dbReference type="PANTHER" id="PTHR22588">
    <property type="entry name" value="VWFA DOMAIN-CONTAINING PROTEIN"/>
    <property type="match status" value="1"/>
</dbReference>
<dbReference type="EMBL" id="JAVFWL010000003">
    <property type="protein sequence ID" value="KAK6744991.1"/>
    <property type="molecule type" value="Genomic_DNA"/>
</dbReference>
<dbReference type="Gene3D" id="3.40.50.410">
    <property type="entry name" value="von Willebrand factor, type A domain"/>
    <property type="match status" value="1"/>
</dbReference>
<evidence type="ECO:0000259" key="3">
    <source>
        <dbReference type="PROSITE" id="PS50234"/>
    </source>
</evidence>
<keyword evidence="5" id="KW-1185">Reference proteome</keyword>
<organism evidence="4 5">
    <name type="scientific">Necator americanus</name>
    <name type="common">Human hookworm</name>
    <dbReference type="NCBI Taxonomy" id="51031"/>
    <lineage>
        <taxon>Eukaryota</taxon>
        <taxon>Metazoa</taxon>
        <taxon>Ecdysozoa</taxon>
        <taxon>Nematoda</taxon>
        <taxon>Chromadorea</taxon>
        <taxon>Rhabditida</taxon>
        <taxon>Rhabditina</taxon>
        <taxon>Rhabditomorpha</taxon>
        <taxon>Strongyloidea</taxon>
        <taxon>Ancylostomatidae</taxon>
        <taxon>Bunostominae</taxon>
        <taxon>Necator</taxon>
    </lineage>
</organism>
<evidence type="ECO:0000313" key="5">
    <source>
        <dbReference type="Proteomes" id="UP001303046"/>
    </source>
</evidence>
<accession>A0ABR1D4J1</accession>
<keyword evidence="2" id="KW-0472">Membrane</keyword>
<reference evidence="4 5" key="1">
    <citation type="submission" date="2023-08" db="EMBL/GenBank/DDBJ databases">
        <title>A Necator americanus chromosomal reference genome.</title>
        <authorList>
            <person name="Ilik V."/>
            <person name="Petrzelkova K.J."/>
            <person name="Pardy F."/>
            <person name="Fuh T."/>
            <person name="Niatou-Singa F.S."/>
            <person name="Gouil Q."/>
            <person name="Baker L."/>
            <person name="Ritchie M.E."/>
            <person name="Jex A.R."/>
            <person name="Gazzola D."/>
            <person name="Li H."/>
            <person name="Toshio Fujiwara R."/>
            <person name="Zhan B."/>
            <person name="Aroian R.V."/>
            <person name="Pafco B."/>
            <person name="Schwarz E.M."/>
        </authorList>
    </citation>
    <scope>NUCLEOTIDE SEQUENCE [LARGE SCALE GENOMIC DNA]</scope>
    <source>
        <strain evidence="4 5">Aroian</strain>
        <tissue evidence="4">Whole animal</tissue>
    </source>
</reference>
<dbReference type="Proteomes" id="UP001303046">
    <property type="component" value="Unassembled WGS sequence"/>
</dbReference>